<dbReference type="InterPro" id="IPR000933">
    <property type="entry name" value="Glyco_hydro_29"/>
</dbReference>
<evidence type="ECO:0000256" key="1">
    <source>
        <dbReference type="ARBA" id="ARBA00004071"/>
    </source>
</evidence>
<evidence type="ECO:0000256" key="7">
    <source>
        <dbReference type="SAM" id="SignalP"/>
    </source>
</evidence>
<protein>
    <recommendedName>
        <fullName evidence="3">alpha-L-fucosidase</fullName>
        <ecNumber evidence="3">3.2.1.51</ecNumber>
    </recommendedName>
</protein>
<dbReference type="GO" id="GO:0004560">
    <property type="term" value="F:alpha-L-fucosidase activity"/>
    <property type="evidence" value="ECO:0007669"/>
    <property type="project" value="InterPro"/>
</dbReference>
<dbReference type="Gene3D" id="3.20.20.80">
    <property type="entry name" value="Glycosidases"/>
    <property type="match status" value="1"/>
</dbReference>
<dbReference type="SMART" id="SM00812">
    <property type="entry name" value="Alpha_L_fucos"/>
    <property type="match status" value="1"/>
</dbReference>
<gene>
    <name evidence="10" type="ORF">KOR34_22720</name>
</gene>
<dbReference type="AlphaFoldDB" id="A0A5C5VFB1"/>
<dbReference type="PANTHER" id="PTHR10030">
    <property type="entry name" value="ALPHA-L-FUCOSIDASE"/>
    <property type="match status" value="1"/>
</dbReference>
<dbReference type="Pfam" id="PF16871">
    <property type="entry name" value="DUF5077"/>
    <property type="match status" value="1"/>
</dbReference>
<dbReference type="RefSeq" id="WP_146564667.1">
    <property type="nucleotide sequence ID" value="NZ_SIHJ01000001.1"/>
</dbReference>
<dbReference type="GO" id="GO:0005764">
    <property type="term" value="C:lysosome"/>
    <property type="evidence" value="ECO:0007669"/>
    <property type="project" value="TreeGrafter"/>
</dbReference>
<dbReference type="SUPFAM" id="SSF49785">
    <property type="entry name" value="Galactose-binding domain-like"/>
    <property type="match status" value="1"/>
</dbReference>
<dbReference type="Pfam" id="PF01120">
    <property type="entry name" value="Alpha_L_fucos"/>
    <property type="match status" value="1"/>
</dbReference>
<dbReference type="PRINTS" id="PR00741">
    <property type="entry name" value="GLHYDRLASE29"/>
</dbReference>
<dbReference type="Proteomes" id="UP000316714">
    <property type="component" value="Unassembled WGS sequence"/>
</dbReference>
<comment type="function">
    <text evidence="1">Alpha-L-fucosidase is responsible for hydrolyzing the alpha-1,6-linked fucose joined to the reducing-end N-acetylglucosamine of the carbohydrate moieties of glycoproteins.</text>
</comment>
<proteinExistence type="inferred from homology"/>
<sequence precursor="true">MKSTTIVCALLLNTLLAGPVRAAQDAAHLDPYANETEAERNARMAWFREAKFGLFIHWGVYAVPAGTYNGKQIAGIGEWIMNRGKIPMAEYQTYAKDFNPVKYDPDAWVRLAKQAGMKYIVITSKHHDGFALFDSEVSEWDVVDATPYGKDLIGPLAEACRRHGLKLGLYYSQAQDWNQGGASGGWDPAQKHDMDKYIRDTAVPQVREILTKYSPDVLWWDTPHKMTNERAEQFLPLLKLRPGIIHNNRLGGDYKGDISTPEQHIPGTGLEGDWESCMTMNRTWGFKSYDHDWKSTETLIHNLVDIASKGGNYLLNVGPTAEGVIPAPSVERLQQIGEWMKVNGESIYGTTASPVRTPSWGRVTTRVEDGDATLYLNVFDWSEEGKVFLPLTSPVAACHLLTDESRRFETRADDRGTTVLLTGSAPDPISSVVVLQLEGLPQVSDADKTVQGEDGAVLLPAQKSIINNLNGSHTIYDAEQDSIADWAHNRASVDWDFTIKTPGKFKVTLLAAAEENTSLKVSVGKKSLDVTVPATGGFNSFQAVDAGTIQIDTRGAHSIHLAPVRRDWSPLHLRSVRLSPTN</sequence>
<name>A0A5C5VFB1_9BACT</name>
<keyword evidence="11" id="KW-1185">Reference proteome</keyword>
<dbReference type="InterPro" id="IPR008979">
    <property type="entry name" value="Galactose-bd-like_sf"/>
</dbReference>
<keyword evidence="6" id="KW-0326">Glycosidase</keyword>
<feature type="domain" description="DUF5077" evidence="9">
    <location>
        <begin position="479"/>
        <end position="566"/>
    </location>
</feature>
<dbReference type="InterPro" id="IPR031712">
    <property type="entry name" value="DUF5077"/>
</dbReference>
<evidence type="ECO:0000256" key="6">
    <source>
        <dbReference type="ARBA" id="ARBA00023295"/>
    </source>
</evidence>
<feature type="signal peptide" evidence="7">
    <location>
        <begin position="1"/>
        <end position="22"/>
    </location>
</feature>
<keyword evidence="5" id="KW-0378">Hydrolase</keyword>
<evidence type="ECO:0000256" key="2">
    <source>
        <dbReference type="ARBA" id="ARBA00007951"/>
    </source>
</evidence>
<dbReference type="PANTHER" id="PTHR10030:SF37">
    <property type="entry name" value="ALPHA-L-FUCOSIDASE-RELATED"/>
    <property type="match status" value="1"/>
</dbReference>
<organism evidence="10 11">
    <name type="scientific">Posidoniimonas corsicana</name>
    <dbReference type="NCBI Taxonomy" id="1938618"/>
    <lineage>
        <taxon>Bacteria</taxon>
        <taxon>Pseudomonadati</taxon>
        <taxon>Planctomycetota</taxon>
        <taxon>Planctomycetia</taxon>
        <taxon>Pirellulales</taxon>
        <taxon>Lacipirellulaceae</taxon>
        <taxon>Posidoniimonas</taxon>
    </lineage>
</organism>
<dbReference type="InterPro" id="IPR016286">
    <property type="entry name" value="FUC_metazoa-typ"/>
</dbReference>
<feature type="domain" description="Glycoside hydrolase family 29 N-terminal" evidence="8">
    <location>
        <begin position="31"/>
        <end position="345"/>
    </location>
</feature>
<dbReference type="GO" id="GO:0016139">
    <property type="term" value="P:glycoside catabolic process"/>
    <property type="evidence" value="ECO:0007669"/>
    <property type="project" value="TreeGrafter"/>
</dbReference>
<reference evidence="10 11" key="1">
    <citation type="submission" date="2019-02" db="EMBL/GenBank/DDBJ databases">
        <title>Deep-cultivation of Planctomycetes and their phenomic and genomic characterization uncovers novel biology.</title>
        <authorList>
            <person name="Wiegand S."/>
            <person name="Jogler M."/>
            <person name="Boedeker C."/>
            <person name="Pinto D."/>
            <person name="Vollmers J."/>
            <person name="Rivas-Marin E."/>
            <person name="Kohn T."/>
            <person name="Peeters S.H."/>
            <person name="Heuer A."/>
            <person name="Rast P."/>
            <person name="Oberbeckmann S."/>
            <person name="Bunk B."/>
            <person name="Jeske O."/>
            <person name="Meyerdierks A."/>
            <person name="Storesund J.E."/>
            <person name="Kallscheuer N."/>
            <person name="Luecker S."/>
            <person name="Lage O.M."/>
            <person name="Pohl T."/>
            <person name="Merkel B.J."/>
            <person name="Hornburger P."/>
            <person name="Mueller R.-W."/>
            <person name="Bruemmer F."/>
            <person name="Labrenz M."/>
            <person name="Spormann A.M."/>
            <person name="Op Den Camp H."/>
            <person name="Overmann J."/>
            <person name="Amann R."/>
            <person name="Jetten M.S.M."/>
            <person name="Mascher T."/>
            <person name="Medema M.H."/>
            <person name="Devos D.P."/>
            <person name="Kaster A.-K."/>
            <person name="Ovreas L."/>
            <person name="Rohde M."/>
            <person name="Galperin M.Y."/>
            <person name="Jogler C."/>
        </authorList>
    </citation>
    <scope>NUCLEOTIDE SEQUENCE [LARGE SCALE GENOMIC DNA]</scope>
    <source>
        <strain evidence="10 11">KOR34</strain>
    </source>
</reference>
<feature type="chain" id="PRO_5022810657" description="alpha-L-fucosidase" evidence="7">
    <location>
        <begin position="23"/>
        <end position="582"/>
    </location>
</feature>
<dbReference type="GO" id="GO:0006004">
    <property type="term" value="P:fucose metabolic process"/>
    <property type="evidence" value="ECO:0007669"/>
    <property type="project" value="InterPro"/>
</dbReference>
<evidence type="ECO:0000256" key="5">
    <source>
        <dbReference type="ARBA" id="ARBA00022801"/>
    </source>
</evidence>
<evidence type="ECO:0000259" key="9">
    <source>
        <dbReference type="Pfam" id="PF16871"/>
    </source>
</evidence>
<evidence type="ECO:0000313" key="10">
    <source>
        <dbReference type="EMBL" id="TWT37324.1"/>
    </source>
</evidence>
<dbReference type="OrthoDB" id="107551at2"/>
<dbReference type="InterPro" id="IPR057739">
    <property type="entry name" value="Glyco_hydro_29_N"/>
</dbReference>
<comment type="caution">
    <text evidence="10">The sequence shown here is derived from an EMBL/GenBank/DDBJ whole genome shotgun (WGS) entry which is preliminary data.</text>
</comment>
<accession>A0A5C5VFB1</accession>
<evidence type="ECO:0000259" key="8">
    <source>
        <dbReference type="Pfam" id="PF01120"/>
    </source>
</evidence>
<dbReference type="SUPFAM" id="SSF51445">
    <property type="entry name" value="(Trans)glycosidases"/>
    <property type="match status" value="1"/>
</dbReference>
<evidence type="ECO:0000256" key="3">
    <source>
        <dbReference type="ARBA" id="ARBA00012662"/>
    </source>
</evidence>
<dbReference type="InterPro" id="IPR017853">
    <property type="entry name" value="GH"/>
</dbReference>
<dbReference type="EMBL" id="SIHJ01000001">
    <property type="protein sequence ID" value="TWT37324.1"/>
    <property type="molecule type" value="Genomic_DNA"/>
</dbReference>
<comment type="similarity">
    <text evidence="2">Belongs to the glycosyl hydrolase 29 family.</text>
</comment>
<keyword evidence="4 7" id="KW-0732">Signal</keyword>
<dbReference type="EC" id="3.2.1.51" evidence="3"/>
<dbReference type="Gene3D" id="2.60.120.260">
    <property type="entry name" value="Galactose-binding domain-like"/>
    <property type="match status" value="1"/>
</dbReference>
<evidence type="ECO:0000256" key="4">
    <source>
        <dbReference type="ARBA" id="ARBA00022729"/>
    </source>
</evidence>
<evidence type="ECO:0000313" key="11">
    <source>
        <dbReference type="Proteomes" id="UP000316714"/>
    </source>
</evidence>